<dbReference type="Proteomes" id="UP001439008">
    <property type="component" value="Unassembled WGS sequence"/>
</dbReference>
<feature type="non-terminal residue" evidence="1">
    <location>
        <position position="1"/>
    </location>
</feature>
<sequence length="151" mass="16376">MFGADPEILVVNGGKIAHCIGLLGGTKEKPFRVEEGAVQEDNVAFEFNIDPTSDRKVFLDRIQKVMSQGLSILGKDFEFSKAASHVFSADELKQMPPQAMVFGCDPDYNALTGDVNPAPRAMDPGLRSAGGHVHIGFGKDIAINEDNQRLM</sequence>
<protein>
    <submittedName>
        <fullName evidence="1">Uncharacterized protein</fullName>
    </submittedName>
</protein>
<proteinExistence type="predicted"/>
<feature type="non-terminal residue" evidence="1">
    <location>
        <position position="151"/>
    </location>
</feature>
<comment type="caution">
    <text evidence="1">The sequence shown here is derived from an EMBL/GenBank/DDBJ whole genome shotgun (WGS) entry which is preliminary data.</text>
</comment>
<accession>A0ABV2AV40</accession>
<reference evidence="1 2" key="1">
    <citation type="journal article" date="2024" name="BMC Biol.">
        <title>Comparative genomics of Ascetosporea gives new insight into the evolutionary basis for animal parasitism in Rhizaria.</title>
        <authorList>
            <person name="Hiltunen Thoren M."/>
            <person name="Onut-Brannstrom I."/>
            <person name="Alfjorden A."/>
            <person name="Peckova H."/>
            <person name="Swords F."/>
            <person name="Hooper C."/>
            <person name="Holzer A.S."/>
            <person name="Bass D."/>
            <person name="Burki F."/>
        </authorList>
    </citation>
    <scope>NUCLEOTIDE SEQUENCE [LARGE SCALE GENOMIC DNA]</scope>
    <source>
        <strain evidence="1">20-A016</strain>
    </source>
</reference>
<dbReference type="EMBL" id="JBDODL010006605">
    <property type="protein sequence ID" value="MES1923518.1"/>
    <property type="molecule type" value="Genomic_DNA"/>
</dbReference>
<evidence type="ECO:0000313" key="1">
    <source>
        <dbReference type="EMBL" id="MES1923518.1"/>
    </source>
</evidence>
<name>A0ABV2AV40_9EUKA</name>
<keyword evidence="2" id="KW-1185">Reference proteome</keyword>
<evidence type="ECO:0000313" key="2">
    <source>
        <dbReference type="Proteomes" id="UP001439008"/>
    </source>
</evidence>
<gene>
    <name evidence="1" type="ORF">MHBO_005101</name>
</gene>
<organism evidence="1 2">
    <name type="scientific">Bonamia ostreae</name>
    <dbReference type="NCBI Taxonomy" id="126728"/>
    <lineage>
        <taxon>Eukaryota</taxon>
        <taxon>Sar</taxon>
        <taxon>Rhizaria</taxon>
        <taxon>Endomyxa</taxon>
        <taxon>Ascetosporea</taxon>
        <taxon>Haplosporida</taxon>
        <taxon>Bonamia</taxon>
    </lineage>
</organism>